<proteinExistence type="predicted"/>
<name>A0AC61QUA1_9BACT</name>
<accession>A0AC61QUA1</accession>
<keyword evidence="2" id="KW-1185">Reference proteome</keyword>
<evidence type="ECO:0000313" key="1">
    <source>
        <dbReference type="EMBL" id="TGX83817.1"/>
    </source>
</evidence>
<dbReference type="EMBL" id="SRZC01000002">
    <property type="protein sequence ID" value="TGX83817.1"/>
    <property type="molecule type" value="Genomic_DNA"/>
</dbReference>
<organism evidence="1 2">
    <name type="scientific">Palleniella muris</name>
    <dbReference type="NCBI Taxonomy" id="3038145"/>
    <lineage>
        <taxon>Bacteria</taxon>
        <taxon>Pseudomonadati</taxon>
        <taxon>Bacteroidota</taxon>
        <taxon>Bacteroidia</taxon>
        <taxon>Bacteroidales</taxon>
        <taxon>Prevotellaceae</taxon>
        <taxon>Palleniella</taxon>
    </lineage>
</organism>
<protein>
    <submittedName>
        <fullName evidence="1">Uncharacterized protein</fullName>
    </submittedName>
</protein>
<reference evidence="1" key="1">
    <citation type="submission" date="2019-04" db="EMBL/GenBank/DDBJ databases">
        <title>Microbes associate with the intestines of laboratory mice.</title>
        <authorList>
            <person name="Navarre W."/>
            <person name="Wong E."/>
            <person name="Huang K."/>
            <person name="Tropini C."/>
            <person name="Ng K."/>
            <person name="Yu B."/>
        </authorList>
    </citation>
    <scope>NUCLEOTIDE SEQUENCE</scope>
    <source>
        <strain evidence="1">NM73_A23</strain>
    </source>
</reference>
<sequence>MKSVVNRVNVGEFPNEKHAADNIIAHIEMLQGIICRMSDNSANCKTWTVTVISALIAINVNNGLYPCYDKLWICYIPALLFFFLDCYYLGVERRIRRAQTKFVRQGKNAHRECFLLKYEHGLLRDIKETFKAIFSFSTLPFYGVILIMIYCLINY</sequence>
<comment type="caution">
    <text evidence="1">The sequence shown here is derived from an EMBL/GenBank/DDBJ whole genome shotgun (WGS) entry which is preliminary data.</text>
</comment>
<gene>
    <name evidence="1" type="ORF">E5358_01155</name>
</gene>
<evidence type="ECO:0000313" key="2">
    <source>
        <dbReference type="Proteomes" id="UP000308886"/>
    </source>
</evidence>
<dbReference type="Proteomes" id="UP000308886">
    <property type="component" value="Unassembled WGS sequence"/>
</dbReference>